<evidence type="ECO:0000256" key="8">
    <source>
        <dbReference type="ARBA" id="ARBA00022853"/>
    </source>
</evidence>
<dbReference type="SUPFAM" id="SSF144232">
    <property type="entry name" value="HIT/MYND zinc finger-like"/>
    <property type="match status" value="1"/>
</dbReference>
<reference evidence="21" key="1">
    <citation type="journal article" date="2021" name="Genome Biol. Evol.">
        <title>A High-Quality Reference Genome for a Parasitic Bivalve with Doubly Uniparental Inheritance (Bivalvia: Unionida).</title>
        <authorList>
            <person name="Smith C.H."/>
        </authorList>
    </citation>
    <scope>NUCLEOTIDE SEQUENCE</scope>
    <source>
        <strain evidence="21">CHS0354</strain>
    </source>
</reference>
<evidence type="ECO:0000313" key="21">
    <source>
        <dbReference type="EMBL" id="KAK3587975.1"/>
    </source>
</evidence>
<organism evidence="21 22">
    <name type="scientific">Potamilus streckersoni</name>
    <dbReference type="NCBI Taxonomy" id="2493646"/>
    <lineage>
        <taxon>Eukaryota</taxon>
        <taxon>Metazoa</taxon>
        <taxon>Spiralia</taxon>
        <taxon>Lophotrochozoa</taxon>
        <taxon>Mollusca</taxon>
        <taxon>Bivalvia</taxon>
        <taxon>Autobranchia</taxon>
        <taxon>Heteroconchia</taxon>
        <taxon>Palaeoheterodonta</taxon>
        <taxon>Unionida</taxon>
        <taxon>Unionoidea</taxon>
        <taxon>Unionidae</taxon>
        <taxon>Ambleminae</taxon>
        <taxon>Lampsilini</taxon>
        <taxon>Potamilus</taxon>
    </lineage>
</organism>
<dbReference type="Pfam" id="PF21524">
    <property type="entry name" value="SAMD1_WH"/>
    <property type="match status" value="1"/>
</dbReference>
<protein>
    <recommendedName>
        <fullName evidence="23">Zinc finger MYND domain-containing protein 11</fullName>
    </recommendedName>
</protein>
<dbReference type="Gene3D" id="6.10.140.2220">
    <property type="match status" value="1"/>
</dbReference>
<dbReference type="GO" id="GO:0003677">
    <property type="term" value="F:DNA binding"/>
    <property type="evidence" value="ECO:0007669"/>
    <property type="project" value="InterPro"/>
</dbReference>
<gene>
    <name evidence="21" type="ORF">CHS0354_014492</name>
</gene>
<dbReference type="PROSITE" id="PS50014">
    <property type="entry name" value="BROMODOMAIN_2"/>
    <property type="match status" value="1"/>
</dbReference>
<dbReference type="AlphaFoldDB" id="A0AAE0S9Q5"/>
<evidence type="ECO:0000256" key="16">
    <source>
        <dbReference type="SAM" id="MobiDB-lite"/>
    </source>
</evidence>
<dbReference type="Gene3D" id="2.30.30.140">
    <property type="match status" value="1"/>
</dbReference>
<dbReference type="EMBL" id="JAEAOA010000895">
    <property type="protein sequence ID" value="KAK3587975.1"/>
    <property type="molecule type" value="Genomic_DNA"/>
</dbReference>
<dbReference type="InterPro" id="IPR048589">
    <property type="entry name" value="SAMD1-like_WH"/>
</dbReference>
<evidence type="ECO:0000256" key="6">
    <source>
        <dbReference type="ARBA" id="ARBA00022771"/>
    </source>
</evidence>
<evidence type="ECO:0000256" key="13">
    <source>
        <dbReference type="PROSITE-ProRule" id="PRU00035"/>
    </source>
</evidence>
<dbReference type="PROSITE" id="PS52014">
    <property type="entry name" value="SAMD1_WH"/>
    <property type="match status" value="1"/>
</dbReference>
<dbReference type="Pfam" id="PF23461">
    <property type="entry name" value="ZMYND11_CC"/>
    <property type="match status" value="1"/>
</dbReference>
<dbReference type="InterPro" id="IPR002893">
    <property type="entry name" value="Znf_MYND"/>
</dbReference>
<dbReference type="GO" id="GO:0034243">
    <property type="term" value="P:regulation of transcription elongation by RNA polymerase II"/>
    <property type="evidence" value="ECO:0007669"/>
    <property type="project" value="InterPro"/>
</dbReference>
<evidence type="ECO:0000256" key="9">
    <source>
        <dbReference type="ARBA" id="ARBA00023015"/>
    </source>
</evidence>
<dbReference type="InterPro" id="IPR047268">
    <property type="entry name" value="PWWP_BS69"/>
</dbReference>
<dbReference type="PANTHER" id="PTHR46379">
    <property type="entry name" value="ZINC FINGER MYND DOMAIN-CONTAINING"/>
    <property type="match status" value="1"/>
</dbReference>
<keyword evidence="15" id="KW-0175">Coiled coil</keyword>
<dbReference type="InterPro" id="IPR057053">
    <property type="entry name" value="MYND_ZMYND11_ZMYD8"/>
</dbReference>
<dbReference type="SMART" id="SM00293">
    <property type="entry name" value="PWWP"/>
    <property type="match status" value="1"/>
</dbReference>
<evidence type="ECO:0000256" key="7">
    <source>
        <dbReference type="ARBA" id="ARBA00022833"/>
    </source>
</evidence>
<feature type="coiled-coil region" evidence="15">
    <location>
        <begin position="504"/>
        <end position="577"/>
    </location>
</feature>
<keyword evidence="5" id="KW-0479">Metal-binding</keyword>
<reference evidence="21" key="3">
    <citation type="submission" date="2023-05" db="EMBL/GenBank/DDBJ databases">
        <authorList>
            <person name="Smith C.H."/>
        </authorList>
    </citation>
    <scope>NUCLEOTIDE SEQUENCE</scope>
    <source>
        <strain evidence="21">CHS0354</strain>
        <tissue evidence="21">Mantle</tissue>
    </source>
</reference>
<evidence type="ECO:0000256" key="2">
    <source>
        <dbReference type="ARBA" id="ARBA00004286"/>
    </source>
</evidence>
<evidence type="ECO:0000256" key="1">
    <source>
        <dbReference type="ARBA" id="ARBA00004123"/>
    </source>
</evidence>
<feature type="domain" description="Bromo" evidence="17">
    <location>
        <begin position="190"/>
        <end position="237"/>
    </location>
</feature>
<dbReference type="InterPro" id="IPR013083">
    <property type="entry name" value="Znf_RING/FYVE/PHD"/>
</dbReference>
<evidence type="ECO:0000256" key="14">
    <source>
        <dbReference type="PROSITE-ProRule" id="PRU00134"/>
    </source>
</evidence>
<dbReference type="SUPFAM" id="SSF63748">
    <property type="entry name" value="Tudor/PWWP/MBT"/>
    <property type="match status" value="1"/>
</dbReference>
<dbReference type="InterPro" id="IPR047269">
    <property type="entry name" value="ZMY11"/>
</dbReference>
<evidence type="ECO:0000256" key="12">
    <source>
        <dbReference type="ARBA" id="ARBA00023242"/>
    </source>
</evidence>
<dbReference type="SUPFAM" id="SSF47370">
    <property type="entry name" value="Bromodomain"/>
    <property type="match status" value="1"/>
</dbReference>
<feature type="domain" description="SAMD1-like winged helix (WH)" evidence="20">
    <location>
        <begin position="6"/>
        <end position="82"/>
    </location>
</feature>
<dbReference type="GO" id="GO:0008270">
    <property type="term" value="F:zinc ion binding"/>
    <property type="evidence" value="ECO:0007669"/>
    <property type="project" value="UniProtKB-KW"/>
</dbReference>
<dbReference type="GO" id="GO:0009966">
    <property type="term" value="P:regulation of signal transduction"/>
    <property type="evidence" value="ECO:0007669"/>
    <property type="project" value="TreeGrafter"/>
</dbReference>
<dbReference type="SUPFAM" id="SSF57903">
    <property type="entry name" value="FYVE/PHD zinc finger"/>
    <property type="match status" value="1"/>
</dbReference>
<evidence type="ECO:0000256" key="4">
    <source>
        <dbReference type="ARBA" id="ARBA00022553"/>
    </source>
</evidence>
<dbReference type="SMART" id="SM00297">
    <property type="entry name" value="BROMO"/>
    <property type="match status" value="1"/>
</dbReference>
<dbReference type="InterPro" id="IPR036427">
    <property type="entry name" value="Bromodomain-like_sf"/>
</dbReference>
<keyword evidence="4" id="KW-0597">Phosphoprotein</keyword>
<accession>A0AAE0S9Q5</accession>
<dbReference type="InterPro" id="IPR011011">
    <property type="entry name" value="Znf_FYVE_PHD"/>
</dbReference>
<keyword evidence="12" id="KW-0539">Nucleus</keyword>
<evidence type="ECO:0000259" key="20">
    <source>
        <dbReference type="PROSITE" id="PS52014"/>
    </source>
</evidence>
<dbReference type="CDD" id="cd20159">
    <property type="entry name" value="PWWP_BS69"/>
    <property type="match status" value="1"/>
</dbReference>
<evidence type="ECO:0000256" key="5">
    <source>
        <dbReference type="ARBA" id="ARBA00022723"/>
    </source>
</evidence>
<reference evidence="21" key="2">
    <citation type="journal article" date="2021" name="Genome Biol. Evol.">
        <title>Developing a high-quality reference genome for a parasitic bivalve with doubly uniparental inheritance (Bivalvia: Unionida).</title>
        <authorList>
            <person name="Smith C.H."/>
        </authorList>
    </citation>
    <scope>NUCLEOTIDE SEQUENCE</scope>
    <source>
        <strain evidence="21">CHS0354</strain>
        <tissue evidence="21">Mantle</tissue>
    </source>
</reference>
<feature type="domain" description="PWWP" evidence="18">
    <location>
        <begin position="281"/>
        <end position="333"/>
    </location>
</feature>
<comment type="caution">
    <text evidence="21">The sequence shown here is derived from an EMBL/GenBank/DDBJ whole genome shotgun (WGS) entry which is preliminary data.</text>
</comment>
<dbReference type="Pfam" id="PF00439">
    <property type="entry name" value="Bromodomain"/>
    <property type="match status" value="1"/>
</dbReference>
<dbReference type="Gene3D" id="3.30.40.10">
    <property type="entry name" value="Zinc/RING finger domain, C3HC4 (zinc finger)"/>
    <property type="match status" value="1"/>
</dbReference>
<dbReference type="CDD" id="cd15537">
    <property type="entry name" value="PHD_BS69"/>
    <property type="match status" value="1"/>
</dbReference>
<dbReference type="GO" id="GO:0003714">
    <property type="term" value="F:transcription corepressor activity"/>
    <property type="evidence" value="ECO:0007669"/>
    <property type="project" value="InterPro"/>
</dbReference>
<keyword evidence="22" id="KW-1185">Reference proteome</keyword>
<dbReference type="Pfam" id="PF00855">
    <property type="entry name" value="PWWP"/>
    <property type="match status" value="1"/>
</dbReference>
<feature type="compositionally biased region" description="Acidic residues" evidence="16">
    <location>
        <begin position="376"/>
        <end position="400"/>
    </location>
</feature>
<dbReference type="GO" id="GO:0005634">
    <property type="term" value="C:nucleus"/>
    <property type="evidence" value="ECO:0007669"/>
    <property type="project" value="UniProtKB-SubCell"/>
</dbReference>
<evidence type="ECO:0008006" key="23">
    <source>
        <dbReference type="Google" id="ProtNLM"/>
    </source>
</evidence>
<dbReference type="Pfam" id="PF24324">
    <property type="entry name" value="MYND_ZMYND11_ZMYD8"/>
    <property type="match status" value="1"/>
</dbReference>
<dbReference type="PANTHER" id="PTHR46379:SF1">
    <property type="entry name" value="ZINC FINGER MYND DOMAIN-CONTAINING PROTEIN 11"/>
    <property type="match status" value="1"/>
</dbReference>
<evidence type="ECO:0000256" key="10">
    <source>
        <dbReference type="ARBA" id="ARBA00023117"/>
    </source>
</evidence>
<name>A0AAE0S9Q5_9BIVA</name>
<feature type="region of interest" description="Disordered" evidence="16">
    <location>
        <begin position="365"/>
        <end position="438"/>
    </location>
</feature>
<dbReference type="GO" id="GO:0140006">
    <property type="term" value="F:histone H3 reader activity"/>
    <property type="evidence" value="ECO:0007669"/>
    <property type="project" value="UniProtKB-ARBA"/>
</dbReference>
<proteinExistence type="predicted"/>
<evidence type="ECO:0000256" key="15">
    <source>
        <dbReference type="SAM" id="Coils"/>
    </source>
</evidence>
<dbReference type="Gene3D" id="1.20.920.10">
    <property type="entry name" value="Bromodomain-like"/>
    <property type="match status" value="1"/>
</dbReference>
<dbReference type="InterPro" id="IPR057054">
    <property type="entry name" value="ZMYND11_CC"/>
</dbReference>
<evidence type="ECO:0000259" key="17">
    <source>
        <dbReference type="PROSITE" id="PS50014"/>
    </source>
</evidence>
<keyword evidence="10 13" id="KW-0103">Bromodomain</keyword>
<comment type="subcellular location">
    <subcellularLocation>
        <location evidence="2">Chromosome</location>
    </subcellularLocation>
    <subcellularLocation>
        <location evidence="1">Nucleus</location>
    </subcellularLocation>
</comment>
<dbReference type="PROSITE" id="PS01360">
    <property type="entry name" value="ZF_MYND_1"/>
    <property type="match status" value="1"/>
</dbReference>
<dbReference type="PROSITE" id="PS50812">
    <property type="entry name" value="PWWP"/>
    <property type="match status" value="1"/>
</dbReference>
<dbReference type="InterPro" id="IPR000313">
    <property type="entry name" value="PWWP_dom"/>
</dbReference>
<feature type="domain" description="MYND-type" evidence="19">
    <location>
        <begin position="580"/>
        <end position="615"/>
    </location>
</feature>
<feature type="compositionally biased region" description="Polar residues" evidence="16">
    <location>
        <begin position="407"/>
        <end position="435"/>
    </location>
</feature>
<keyword evidence="8" id="KW-0156">Chromatin regulator</keyword>
<dbReference type="PROSITE" id="PS50865">
    <property type="entry name" value="ZF_MYND_2"/>
    <property type="match status" value="1"/>
</dbReference>
<evidence type="ECO:0000259" key="19">
    <source>
        <dbReference type="PROSITE" id="PS50865"/>
    </source>
</evidence>
<keyword evidence="3" id="KW-0158">Chromosome</keyword>
<keyword evidence="6 14" id="KW-0863">Zinc-finger</keyword>
<evidence type="ECO:0000256" key="11">
    <source>
        <dbReference type="ARBA" id="ARBA00023163"/>
    </source>
</evidence>
<keyword evidence="11" id="KW-0804">Transcription</keyword>
<evidence type="ECO:0000313" key="22">
    <source>
        <dbReference type="Proteomes" id="UP001195483"/>
    </source>
</evidence>
<sequence length="619" mass="72569">MVQATKRRQANVQRVQQLQTAISYIRQQKQISNLERLIKYMHREHGIGKADTERQLQHAVKDSLILSYTGIGFKGSKTGVEYEGFRVPEPEEIEFEDDGHDWYCFDCHCPGEVVCCSDCWRVYHRNCTPEDTTEAIFTCTVCKAGRKKNKTKRKLLNTLLSYTVMRLKEKTRELHRIGHREEEKKYMPFFVYKPMDLNKMEQKVTESQYRTVEEFLSDSKLVYHNVFLIYGDDTKDGMAELARIMIRDCKYDLDEMSQCQNCYYMSNAKPKDWFCQPCEISHELVYAKLKGYSYWPAKVIRYLEESKYDVRFFGSLHQRALIPKEQIKPINIGMKELNAKRTAGFVKACEELKLHQKLLEEQLLKREKKKGGGEGNDQDSEEEEEEEMGNIGDEVVDKEEDEKSHDAVSSTSQSAKNSNQKVSSPEDSNIVTSSEEYIPPEKKAKMQIVTATIGVQTSKKTSNSASKVATTQTESDTSNKTCDCDTKYNKIFNDFKERLDIDHRDSKEKALKELAERLQRDFEEDKQQAVSRAMGKLQQELEKVRRQTEEKCKEQYMEEMKKLAQKHKESISATKKKQWCYNCEEEAMYHCCWNTSYCSVKCQQEHWHKEHKRVCRRKR</sequence>
<evidence type="ECO:0000256" key="3">
    <source>
        <dbReference type="ARBA" id="ARBA00022454"/>
    </source>
</evidence>
<keyword evidence="9" id="KW-0805">Transcription regulation</keyword>
<dbReference type="InterPro" id="IPR001487">
    <property type="entry name" value="Bromodomain"/>
</dbReference>
<dbReference type="GO" id="GO:0005694">
    <property type="term" value="C:chromosome"/>
    <property type="evidence" value="ECO:0007669"/>
    <property type="project" value="UniProtKB-SubCell"/>
</dbReference>
<dbReference type="FunFam" id="6.10.140.2220:FF:000002">
    <property type="entry name" value="Protein kinase C-binding protein 1 isoform C"/>
    <property type="match status" value="1"/>
</dbReference>
<feature type="region of interest" description="Disordered" evidence="16">
    <location>
        <begin position="457"/>
        <end position="480"/>
    </location>
</feature>
<keyword evidence="7" id="KW-0862">Zinc</keyword>
<evidence type="ECO:0000259" key="18">
    <source>
        <dbReference type="PROSITE" id="PS50812"/>
    </source>
</evidence>
<dbReference type="Proteomes" id="UP001195483">
    <property type="component" value="Unassembled WGS sequence"/>
</dbReference>